<evidence type="ECO:0000313" key="2">
    <source>
        <dbReference type="Proteomes" id="UP000064967"/>
    </source>
</evidence>
<reference evidence="1 2" key="1">
    <citation type="submission" date="2015-08" db="EMBL/GenBank/DDBJ databases">
        <authorList>
            <person name="Babu N.S."/>
            <person name="Beckwith C.J."/>
            <person name="Beseler K.G."/>
            <person name="Brison A."/>
            <person name="Carone J.V."/>
            <person name="Caskin T.P."/>
            <person name="Diamond M."/>
            <person name="Durham M.E."/>
            <person name="Foxe J.M."/>
            <person name="Go M."/>
            <person name="Henderson B.A."/>
            <person name="Jones I.B."/>
            <person name="McGettigan J.A."/>
            <person name="Micheletti S.J."/>
            <person name="Nasrallah M.E."/>
            <person name="Ortiz D."/>
            <person name="Piller C.R."/>
            <person name="Privatt S.R."/>
            <person name="Schneider S.L."/>
            <person name="Sharp S."/>
            <person name="Smith T.C."/>
            <person name="Stanton J.D."/>
            <person name="Ullery H.E."/>
            <person name="Wilson R.J."/>
            <person name="Serrano M.G."/>
            <person name="Buck G."/>
            <person name="Lee V."/>
            <person name="Wang Y."/>
            <person name="Carvalho R."/>
            <person name="Voegtly L."/>
            <person name="Shi R."/>
            <person name="Duckworth R."/>
            <person name="Johnson A."/>
            <person name="Loviza R."/>
            <person name="Walstead R."/>
            <person name="Shah Z."/>
            <person name="Kiflezghi M."/>
            <person name="Wade K."/>
            <person name="Ball S.L."/>
            <person name="Bradley K.W."/>
            <person name="Asai D.J."/>
            <person name="Bowman C.A."/>
            <person name="Russell D.A."/>
            <person name="Pope W.H."/>
            <person name="Jacobs-Sera D."/>
            <person name="Hendrix R.W."/>
            <person name="Hatfull G.F."/>
        </authorList>
    </citation>
    <scope>NUCLEOTIDE SEQUENCE [LARGE SCALE GENOMIC DNA]</scope>
    <source>
        <strain evidence="1 2">DSM 27648</strain>
    </source>
</reference>
<dbReference type="SUPFAM" id="SSF160631">
    <property type="entry name" value="SMI1/KNR4-like"/>
    <property type="match status" value="1"/>
</dbReference>
<protein>
    <recommendedName>
        <fullName evidence="3">Knr4/Smi1-like domain-containing protein</fullName>
    </recommendedName>
</protein>
<gene>
    <name evidence="1" type="ORF">AKJ09_02708</name>
</gene>
<dbReference type="AlphaFoldDB" id="A0A0K1PSD7"/>
<dbReference type="EMBL" id="CP012333">
    <property type="protein sequence ID" value="AKU96044.1"/>
    <property type="molecule type" value="Genomic_DNA"/>
</dbReference>
<dbReference type="RefSeq" id="WP_240488457.1">
    <property type="nucleotide sequence ID" value="NZ_CP012333.1"/>
</dbReference>
<name>A0A0K1PSD7_9BACT</name>
<organism evidence="1 2">
    <name type="scientific">Labilithrix luteola</name>
    <dbReference type="NCBI Taxonomy" id="1391654"/>
    <lineage>
        <taxon>Bacteria</taxon>
        <taxon>Pseudomonadati</taxon>
        <taxon>Myxococcota</taxon>
        <taxon>Polyangia</taxon>
        <taxon>Polyangiales</taxon>
        <taxon>Labilitrichaceae</taxon>
        <taxon>Labilithrix</taxon>
    </lineage>
</organism>
<sequence>MDSDLADAVENLKAVFQRRKIECTFGKTDKAVVEELRKKLRIPSRYRSFLVSADPVKVETVTPVERVRLLPMAELEKAQTAVTAPSEGGGNPPADWKSSWVVIAESSLLGDPYFLDVSKPDPEGDCPVYTAMSGQDRWVPTLAASSFAQFLRIIATAMEIAQGFGDAIMDDEDEDSFREALGPKVKVIDAAALRAGHWT</sequence>
<dbReference type="Gene3D" id="3.40.1580.10">
    <property type="entry name" value="SMI1/KNR4-like"/>
    <property type="match status" value="1"/>
</dbReference>
<evidence type="ECO:0008006" key="3">
    <source>
        <dbReference type="Google" id="ProtNLM"/>
    </source>
</evidence>
<dbReference type="InterPro" id="IPR037883">
    <property type="entry name" value="Knr4/Smi1-like_sf"/>
</dbReference>
<accession>A0A0K1PSD7</accession>
<dbReference type="KEGG" id="llu:AKJ09_02708"/>
<proteinExistence type="predicted"/>
<evidence type="ECO:0000313" key="1">
    <source>
        <dbReference type="EMBL" id="AKU96044.1"/>
    </source>
</evidence>
<keyword evidence="2" id="KW-1185">Reference proteome</keyword>
<dbReference type="Proteomes" id="UP000064967">
    <property type="component" value="Chromosome"/>
</dbReference>